<comment type="catalytic activity">
    <reaction evidence="8 10 11">
        <text>2-(2-carboxy-4-methylthiazol-5-yl)ethyl phosphate + 4-amino-2-methyl-5-(diphosphooxymethyl)pyrimidine + 2 H(+) = thiamine phosphate + CO2 + diphosphate</text>
        <dbReference type="Rhea" id="RHEA:47848"/>
        <dbReference type="ChEBI" id="CHEBI:15378"/>
        <dbReference type="ChEBI" id="CHEBI:16526"/>
        <dbReference type="ChEBI" id="CHEBI:33019"/>
        <dbReference type="ChEBI" id="CHEBI:37575"/>
        <dbReference type="ChEBI" id="CHEBI:57841"/>
        <dbReference type="ChEBI" id="CHEBI:62890"/>
        <dbReference type="EC" id="2.5.1.3"/>
    </reaction>
</comment>
<evidence type="ECO:0000256" key="1">
    <source>
        <dbReference type="ARBA" id="ARBA00003814"/>
    </source>
</evidence>
<evidence type="ECO:0000256" key="2">
    <source>
        <dbReference type="ARBA" id="ARBA00005165"/>
    </source>
</evidence>
<dbReference type="GO" id="GO:0005737">
    <property type="term" value="C:cytoplasm"/>
    <property type="evidence" value="ECO:0007669"/>
    <property type="project" value="TreeGrafter"/>
</dbReference>
<keyword evidence="4 10" id="KW-0479">Metal-binding</keyword>
<evidence type="ECO:0000256" key="12">
    <source>
        <dbReference type="RuleBase" id="RU004253"/>
    </source>
</evidence>
<dbReference type="Gene3D" id="3.20.20.70">
    <property type="entry name" value="Aldolase class I"/>
    <property type="match status" value="1"/>
</dbReference>
<evidence type="ECO:0000256" key="4">
    <source>
        <dbReference type="ARBA" id="ARBA00022723"/>
    </source>
</evidence>
<dbReference type="PANTHER" id="PTHR20857">
    <property type="entry name" value="THIAMINE-PHOSPHATE PYROPHOSPHORYLASE"/>
    <property type="match status" value="1"/>
</dbReference>
<dbReference type="InterPro" id="IPR036206">
    <property type="entry name" value="ThiamineP_synth_sf"/>
</dbReference>
<dbReference type="PANTHER" id="PTHR20857:SF15">
    <property type="entry name" value="THIAMINE-PHOSPHATE SYNTHASE"/>
    <property type="match status" value="1"/>
</dbReference>
<dbReference type="FunFam" id="3.20.20.70:FF:000096">
    <property type="entry name" value="Thiamine-phosphate synthase"/>
    <property type="match status" value="1"/>
</dbReference>
<feature type="binding site" evidence="10">
    <location>
        <position position="313"/>
    </location>
    <ligand>
        <name>2-[(2R,5Z)-2-carboxy-4-methylthiazol-5(2H)-ylidene]ethyl phosphate</name>
        <dbReference type="ChEBI" id="CHEBI:62899"/>
    </ligand>
</feature>
<evidence type="ECO:0000256" key="7">
    <source>
        <dbReference type="ARBA" id="ARBA00047334"/>
    </source>
</evidence>
<keyword evidence="16" id="KW-1185">Reference proteome</keyword>
<feature type="binding site" evidence="10">
    <location>
        <position position="282"/>
    </location>
    <ligand>
        <name>4-amino-2-methyl-5-(diphosphooxymethyl)pyrimidine</name>
        <dbReference type="ChEBI" id="CHEBI:57841"/>
    </ligand>
</feature>
<dbReference type="CDD" id="cd00564">
    <property type="entry name" value="TMP_TenI"/>
    <property type="match status" value="1"/>
</dbReference>
<dbReference type="GO" id="GO:0000287">
    <property type="term" value="F:magnesium ion binding"/>
    <property type="evidence" value="ECO:0007669"/>
    <property type="project" value="UniProtKB-UniRule"/>
</dbReference>
<dbReference type="InterPro" id="IPR016229">
    <property type="entry name" value="TMP_synthase_cyanobac_bac"/>
</dbReference>
<feature type="binding site" evidence="10">
    <location>
        <position position="253"/>
    </location>
    <ligand>
        <name>4-amino-2-methyl-5-(diphosphooxymethyl)pyrimidine</name>
        <dbReference type="ChEBI" id="CHEBI:57841"/>
    </ligand>
</feature>
<dbReference type="EMBL" id="CP036525">
    <property type="protein sequence ID" value="QDT07818.1"/>
    <property type="molecule type" value="Genomic_DNA"/>
</dbReference>
<evidence type="ECO:0000259" key="13">
    <source>
        <dbReference type="Pfam" id="PF02581"/>
    </source>
</evidence>
<feature type="binding site" evidence="10">
    <location>
        <position position="215"/>
    </location>
    <ligand>
        <name>Mg(2+)</name>
        <dbReference type="ChEBI" id="CHEBI:18420"/>
    </ligand>
</feature>
<sequence>MTDESLRATYRILDASANRALEGLRTMEEFARFGLNDGDLSGQLKSIRHAVTAAIERLPRELRLSARDTPGDVGTLIGEASEYHRATASDVVAAAASRTAQSLRVIEEYGKMIDPVMATEIERNRYRCYTAASQLELRMPAQRRRERLMTSLLYVLTDAGPDEPTFQATVTELYQGGADVVQLRDHKVDDRTLIARAMQGTQIAAQVGGLFIVNDRADIALAAGADGVHVGQDELPVSVARRILGPNRLIGLSTHSIQQAREARSSGADYIGCGPVFSGRTKSFDDYVGTDLLREVSKWSLGADRYPAFAIGGIEASNLDQVIEAGFRRIAVTGAVRDAADPAAAARELKQRLAR</sequence>
<evidence type="ECO:0000256" key="3">
    <source>
        <dbReference type="ARBA" id="ARBA00022679"/>
    </source>
</evidence>
<feature type="domain" description="ThiD2" evidence="14">
    <location>
        <begin position="11"/>
        <end position="132"/>
    </location>
</feature>
<feature type="binding site" evidence="10">
    <location>
        <position position="234"/>
    </location>
    <ligand>
        <name>Mg(2+)</name>
        <dbReference type="ChEBI" id="CHEBI:18420"/>
    </ligand>
</feature>
<keyword evidence="6 10" id="KW-0784">Thiamine biosynthesis</keyword>
<dbReference type="GO" id="GO:0009229">
    <property type="term" value="P:thiamine diphosphate biosynthetic process"/>
    <property type="evidence" value="ECO:0007669"/>
    <property type="project" value="UniProtKB-UniRule"/>
</dbReference>
<comment type="pathway">
    <text evidence="2 10 12">Cofactor biosynthesis; thiamine diphosphate biosynthesis; thiamine phosphate from 4-amino-2-methyl-5-diphosphomethylpyrimidine and 4-methyl-5-(2-phosphoethyl)-thiazole: step 1/1.</text>
</comment>
<evidence type="ECO:0000313" key="16">
    <source>
        <dbReference type="Proteomes" id="UP000318538"/>
    </source>
</evidence>
<keyword evidence="5 10" id="KW-0460">Magnesium</keyword>
<reference evidence="15 16" key="1">
    <citation type="submission" date="2019-02" db="EMBL/GenBank/DDBJ databases">
        <title>Deep-cultivation of Planctomycetes and their phenomic and genomic characterization uncovers novel biology.</title>
        <authorList>
            <person name="Wiegand S."/>
            <person name="Jogler M."/>
            <person name="Boedeker C."/>
            <person name="Pinto D."/>
            <person name="Vollmers J."/>
            <person name="Rivas-Marin E."/>
            <person name="Kohn T."/>
            <person name="Peeters S.H."/>
            <person name="Heuer A."/>
            <person name="Rast P."/>
            <person name="Oberbeckmann S."/>
            <person name="Bunk B."/>
            <person name="Jeske O."/>
            <person name="Meyerdierks A."/>
            <person name="Storesund J.E."/>
            <person name="Kallscheuer N."/>
            <person name="Luecker S."/>
            <person name="Lage O.M."/>
            <person name="Pohl T."/>
            <person name="Merkel B.J."/>
            <person name="Hornburger P."/>
            <person name="Mueller R.-W."/>
            <person name="Bruemmer F."/>
            <person name="Labrenz M."/>
            <person name="Spormann A.M."/>
            <person name="Op den Camp H."/>
            <person name="Overmann J."/>
            <person name="Amann R."/>
            <person name="Jetten M.S.M."/>
            <person name="Mascher T."/>
            <person name="Medema M.H."/>
            <person name="Devos D.P."/>
            <person name="Kaster A.-K."/>
            <person name="Ovreas L."/>
            <person name="Rohde M."/>
            <person name="Galperin M.Y."/>
            <person name="Jogler C."/>
        </authorList>
    </citation>
    <scope>NUCLEOTIDE SEQUENCE [LARGE SCALE GENOMIC DNA]</scope>
    <source>
        <strain evidence="15 16">K22_7</strain>
    </source>
</reference>
<dbReference type="InterPro" id="IPR034291">
    <property type="entry name" value="TMP_synthase"/>
</dbReference>
<evidence type="ECO:0000256" key="8">
    <source>
        <dbReference type="ARBA" id="ARBA00047851"/>
    </source>
</evidence>
<feature type="binding site" evidence="10">
    <location>
        <position position="214"/>
    </location>
    <ligand>
        <name>4-amino-2-methyl-5-(diphosphooxymethyl)pyrimidine</name>
        <dbReference type="ChEBI" id="CHEBI:57841"/>
    </ligand>
</feature>
<dbReference type="InterPro" id="IPR013785">
    <property type="entry name" value="Aldolase_TIM"/>
</dbReference>
<keyword evidence="3 10" id="KW-0808">Transferase</keyword>
<feature type="domain" description="Thiamine phosphate synthase/TenI" evidence="13">
    <location>
        <begin position="153"/>
        <end position="336"/>
    </location>
</feature>
<evidence type="ECO:0000256" key="11">
    <source>
        <dbReference type="RuleBase" id="RU003826"/>
    </source>
</evidence>
<dbReference type="SUPFAM" id="SSF51391">
    <property type="entry name" value="Thiamin phosphate synthase"/>
    <property type="match status" value="1"/>
</dbReference>
<dbReference type="KEGG" id="rlc:K227x_62470"/>
<comment type="function">
    <text evidence="1 10">Condenses 4-methyl-5-(beta-hydroxyethyl)thiazole monophosphate (THZ-P) and 2-methyl-4-amino-5-hydroxymethyl pyrimidine pyrophosphate (HMP-PP) to form thiamine monophosphate (TMP).</text>
</comment>
<comment type="cofactor">
    <cofactor evidence="10">
        <name>Mg(2+)</name>
        <dbReference type="ChEBI" id="CHEBI:18420"/>
    </cofactor>
    <text evidence="10">Binds 1 Mg(2+) ion per subunit.</text>
</comment>
<evidence type="ECO:0000313" key="15">
    <source>
        <dbReference type="EMBL" id="QDT07818.1"/>
    </source>
</evidence>
<name>A0A517NKZ7_9BACT</name>
<dbReference type="Proteomes" id="UP000318538">
    <property type="component" value="Chromosome"/>
</dbReference>
<dbReference type="GO" id="GO:0004789">
    <property type="term" value="F:thiamine-phosphate diphosphorylase activity"/>
    <property type="evidence" value="ECO:0007669"/>
    <property type="project" value="UniProtKB-UniRule"/>
</dbReference>
<comment type="catalytic activity">
    <reaction evidence="9 10 11">
        <text>2-[(2R,5Z)-2-carboxy-4-methylthiazol-5(2H)-ylidene]ethyl phosphate + 4-amino-2-methyl-5-(diphosphooxymethyl)pyrimidine + 2 H(+) = thiamine phosphate + CO2 + diphosphate</text>
        <dbReference type="Rhea" id="RHEA:47844"/>
        <dbReference type="ChEBI" id="CHEBI:15378"/>
        <dbReference type="ChEBI" id="CHEBI:16526"/>
        <dbReference type="ChEBI" id="CHEBI:33019"/>
        <dbReference type="ChEBI" id="CHEBI:37575"/>
        <dbReference type="ChEBI" id="CHEBI:57841"/>
        <dbReference type="ChEBI" id="CHEBI:62899"/>
        <dbReference type="EC" id="2.5.1.3"/>
    </reaction>
</comment>
<evidence type="ECO:0000256" key="10">
    <source>
        <dbReference type="HAMAP-Rule" id="MF_00097"/>
    </source>
</evidence>
<dbReference type="EC" id="2.5.1.3" evidence="10"/>
<dbReference type="Pfam" id="PF02581">
    <property type="entry name" value="TMP-TENI"/>
    <property type="match status" value="1"/>
</dbReference>
<evidence type="ECO:0000256" key="9">
    <source>
        <dbReference type="ARBA" id="ARBA00047883"/>
    </source>
</evidence>
<dbReference type="NCBIfam" id="NF002727">
    <property type="entry name" value="PRK02615.1"/>
    <property type="match status" value="1"/>
</dbReference>
<proteinExistence type="inferred from homology"/>
<dbReference type="GO" id="GO:0009228">
    <property type="term" value="P:thiamine biosynthetic process"/>
    <property type="evidence" value="ECO:0007669"/>
    <property type="project" value="UniProtKB-KW"/>
</dbReference>
<dbReference type="InterPro" id="IPR041397">
    <property type="entry name" value="ThiD2"/>
</dbReference>
<dbReference type="InterPro" id="IPR022998">
    <property type="entry name" value="ThiamineP_synth_TenI"/>
</dbReference>
<dbReference type="RefSeq" id="WP_145176291.1">
    <property type="nucleotide sequence ID" value="NZ_CP036525.1"/>
</dbReference>
<protein>
    <recommendedName>
        <fullName evidence="10">Thiamine-phosphate synthase</fullName>
        <shortName evidence="10">TP synthase</shortName>
        <shortName evidence="10">TPS</shortName>
        <ecNumber evidence="10">2.5.1.3</ecNumber>
    </recommendedName>
    <alternativeName>
        <fullName evidence="10">Thiamine-phosphate pyrophosphorylase</fullName>
        <shortName evidence="10">TMP pyrophosphorylase</shortName>
        <shortName evidence="10">TMP-PPase</shortName>
    </alternativeName>
</protein>
<comment type="catalytic activity">
    <reaction evidence="7 10 11">
        <text>4-methyl-5-(2-phosphooxyethyl)-thiazole + 4-amino-2-methyl-5-(diphosphooxymethyl)pyrimidine + H(+) = thiamine phosphate + diphosphate</text>
        <dbReference type="Rhea" id="RHEA:22328"/>
        <dbReference type="ChEBI" id="CHEBI:15378"/>
        <dbReference type="ChEBI" id="CHEBI:33019"/>
        <dbReference type="ChEBI" id="CHEBI:37575"/>
        <dbReference type="ChEBI" id="CHEBI:57841"/>
        <dbReference type="ChEBI" id="CHEBI:58296"/>
        <dbReference type="EC" id="2.5.1.3"/>
    </reaction>
</comment>
<dbReference type="Pfam" id="PF17792">
    <property type="entry name" value="ThiD2"/>
    <property type="match status" value="1"/>
</dbReference>
<dbReference type="UniPathway" id="UPA00060">
    <property type="reaction ID" value="UER00141"/>
</dbReference>
<evidence type="ECO:0000256" key="6">
    <source>
        <dbReference type="ARBA" id="ARBA00022977"/>
    </source>
</evidence>
<dbReference type="NCBIfam" id="TIGR00693">
    <property type="entry name" value="thiE"/>
    <property type="match status" value="1"/>
</dbReference>
<accession>A0A517NKZ7</accession>
<dbReference type="OrthoDB" id="9812206at2"/>
<comment type="similarity">
    <text evidence="10 11">Belongs to the thiamine-phosphate synthase family.</text>
</comment>
<dbReference type="PIRSF" id="PIRSF000512">
    <property type="entry name" value="TMP_PPase_Cyanobac_prd"/>
    <property type="match status" value="1"/>
</dbReference>
<organism evidence="15 16">
    <name type="scientific">Rubripirellula lacrimiformis</name>
    <dbReference type="NCBI Taxonomy" id="1930273"/>
    <lineage>
        <taxon>Bacteria</taxon>
        <taxon>Pseudomonadati</taxon>
        <taxon>Planctomycetota</taxon>
        <taxon>Planctomycetia</taxon>
        <taxon>Pirellulales</taxon>
        <taxon>Pirellulaceae</taxon>
        <taxon>Rubripirellula</taxon>
    </lineage>
</organism>
<comment type="caution">
    <text evidence="10">Lacks conserved residue(s) required for the propagation of feature annotation.</text>
</comment>
<gene>
    <name evidence="10 15" type="primary">thiE</name>
    <name evidence="15" type="ORF">K227x_62470</name>
</gene>
<evidence type="ECO:0000259" key="14">
    <source>
        <dbReference type="Pfam" id="PF17792"/>
    </source>
</evidence>
<dbReference type="AlphaFoldDB" id="A0A517NKZ7"/>
<dbReference type="HAMAP" id="MF_00097">
    <property type="entry name" value="TMP_synthase"/>
    <property type="match status" value="1"/>
</dbReference>
<evidence type="ECO:0000256" key="5">
    <source>
        <dbReference type="ARBA" id="ARBA00022842"/>
    </source>
</evidence>